<evidence type="ECO:0000313" key="3">
    <source>
        <dbReference type="EMBL" id="EAQ80834.1"/>
    </source>
</evidence>
<dbReference type="Proteomes" id="UP000004358">
    <property type="component" value="Unassembled WGS sequence"/>
</dbReference>
<accession>A3ZRR5</accession>
<sequence length="287" mass="30337">MPRLHWILMLSAAGLIGCEAPAPVAEKPAEETEVVETVVVETPVETPDAEETPMVKAAKPKMPAETPAEVPAAEEAAPVEAPKAEMPAEKPAAEAPAADAAPKVETPKAEMPAEAPAETPAASEAKVGAALDGDVKLDAKNTLIQFVGTHSGDKPDPRTGKFGELTGTATFAEGAPREIKVEIKTESLTTEIEKLTGHLKSPDFFNVREFPVASFKTTGIESTEPGKFAITGDLTLLGETKSITFPATVKDGKLKADFKIDRTEYGMNYDVSKVEKEVAMTIEVTAK</sequence>
<gene>
    <name evidence="3" type="ORF">DSM3645_12476</name>
</gene>
<dbReference type="PANTHER" id="PTHR34406">
    <property type="entry name" value="PROTEIN YCEI"/>
    <property type="match status" value="1"/>
</dbReference>
<dbReference type="SUPFAM" id="SSF101874">
    <property type="entry name" value="YceI-like"/>
    <property type="match status" value="1"/>
</dbReference>
<dbReference type="EMBL" id="AANZ01000007">
    <property type="protein sequence ID" value="EAQ80834.1"/>
    <property type="molecule type" value="Genomic_DNA"/>
</dbReference>
<dbReference type="OrthoDB" id="9811006at2"/>
<proteinExistence type="predicted"/>
<dbReference type="PANTHER" id="PTHR34406:SF1">
    <property type="entry name" value="PROTEIN YCEI"/>
    <property type="match status" value="1"/>
</dbReference>
<feature type="region of interest" description="Disordered" evidence="1">
    <location>
        <begin position="45"/>
        <end position="126"/>
    </location>
</feature>
<dbReference type="InterPro" id="IPR036761">
    <property type="entry name" value="TTHA0802/YceI-like_sf"/>
</dbReference>
<dbReference type="SMART" id="SM00867">
    <property type="entry name" value="YceI"/>
    <property type="match status" value="1"/>
</dbReference>
<dbReference type="Pfam" id="PF04264">
    <property type="entry name" value="YceI"/>
    <property type="match status" value="1"/>
</dbReference>
<reference evidence="3 4" key="1">
    <citation type="submission" date="2006-02" db="EMBL/GenBank/DDBJ databases">
        <authorList>
            <person name="Amann R."/>
            <person name="Ferriera S."/>
            <person name="Johnson J."/>
            <person name="Kravitz S."/>
            <person name="Halpern A."/>
            <person name="Remington K."/>
            <person name="Beeson K."/>
            <person name="Tran B."/>
            <person name="Rogers Y.-H."/>
            <person name="Friedman R."/>
            <person name="Venter J.C."/>
        </authorList>
    </citation>
    <scope>NUCLEOTIDE SEQUENCE [LARGE SCALE GENOMIC DNA]</scope>
    <source>
        <strain evidence="3 4">DSM 3645</strain>
    </source>
</reference>
<dbReference type="InterPro" id="IPR007372">
    <property type="entry name" value="Lipid/polyisoprenoid-bd_YceI"/>
</dbReference>
<feature type="domain" description="Lipid/polyisoprenoid-binding YceI-like" evidence="2">
    <location>
        <begin position="134"/>
        <end position="287"/>
    </location>
</feature>
<dbReference type="STRING" id="314230.DSM3645_12476"/>
<comment type="caution">
    <text evidence="3">The sequence shown here is derived from an EMBL/GenBank/DDBJ whole genome shotgun (WGS) entry which is preliminary data.</text>
</comment>
<dbReference type="Gene3D" id="2.40.128.110">
    <property type="entry name" value="Lipid/polyisoprenoid-binding, YceI-like"/>
    <property type="match status" value="1"/>
</dbReference>
<feature type="compositionally biased region" description="Low complexity" evidence="1">
    <location>
        <begin position="93"/>
        <end position="126"/>
    </location>
</feature>
<dbReference type="AlphaFoldDB" id="A3ZRR5"/>
<dbReference type="HOGENOM" id="CLU_968625_0_0_0"/>
<evidence type="ECO:0000313" key="4">
    <source>
        <dbReference type="Proteomes" id="UP000004358"/>
    </source>
</evidence>
<protein>
    <recommendedName>
        <fullName evidence="2">Lipid/polyisoprenoid-binding YceI-like domain-containing protein</fullName>
    </recommendedName>
</protein>
<feature type="compositionally biased region" description="Basic and acidic residues" evidence="1">
    <location>
        <begin position="82"/>
        <end position="92"/>
    </location>
</feature>
<feature type="compositionally biased region" description="Low complexity" evidence="1">
    <location>
        <begin position="63"/>
        <end position="81"/>
    </location>
</feature>
<evidence type="ECO:0000259" key="2">
    <source>
        <dbReference type="SMART" id="SM00867"/>
    </source>
</evidence>
<organism evidence="3 4">
    <name type="scientific">Blastopirellula marina DSM 3645</name>
    <dbReference type="NCBI Taxonomy" id="314230"/>
    <lineage>
        <taxon>Bacteria</taxon>
        <taxon>Pseudomonadati</taxon>
        <taxon>Planctomycetota</taxon>
        <taxon>Planctomycetia</taxon>
        <taxon>Pirellulales</taxon>
        <taxon>Pirellulaceae</taxon>
        <taxon>Blastopirellula</taxon>
    </lineage>
</organism>
<dbReference type="RefSeq" id="WP_002650391.1">
    <property type="nucleotide sequence ID" value="NZ_CH672376.1"/>
</dbReference>
<dbReference type="PROSITE" id="PS51257">
    <property type="entry name" value="PROKAR_LIPOPROTEIN"/>
    <property type="match status" value="1"/>
</dbReference>
<name>A3ZRR5_9BACT</name>
<evidence type="ECO:0000256" key="1">
    <source>
        <dbReference type="SAM" id="MobiDB-lite"/>
    </source>
</evidence>
<dbReference type="eggNOG" id="COG2353">
    <property type="taxonomic scope" value="Bacteria"/>
</dbReference>